<dbReference type="AlphaFoldDB" id="A0A318H309"/>
<dbReference type="InterPro" id="IPR001173">
    <property type="entry name" value="Glyco_trans_2-like"/>
</dbReference>
<dbReference type="Gene3D" id="3.90.550.10">
    <property type="entry name" value="Spore Coat Polysaccharide Biosynthesis Protein SpsA, Chain A"/>
    <property type="match status" value="2"/>
</dbReference>
<proteinExistence type="predicted"/>
<evidence type="ECO:0000313" key="3">
    <source>
        <dbReference type="Proteomes" id="UP000247811"/>
    </source>
</evidence>
<feature type="domain" description="Glycosyltransferase 2-like" evidence="1">
    <location>
        <begin position="10"/>
        <end position="121"/>
    </location>
</feature>
<keyword evidence="2" id="KW-0808">Transferase</keyword>
<name>A0A318H309_9BURK</name>
<dbReference type="RefSeq" id="WP_170130619.1">
    <property type="nucleotide sequence ID" value="NZ_QJJS01000003.1"/>
</dbReference>
<evidence type="ECO:0000259" key="1">
    <source>
        <dbReference type="Pfam" id="PF00535"/>
    </source>
</evidence>
<sequence>MSSNASSLVSVVIPAFNAASTLAETLDALLLQSWPATEIIVVDDGSTDDTAEVLARYGDRVRAIHQPNHGLAGARKTGIEAARGEFIALMDADDLCHPHRLAVQVQYLHEHQDVVLCSSDFSAFNASGPVSPSHAAAYYSTIGQSPRGVRSLYPCHESMQPDWGEAPPAGTTWPTTLATCRGDVFEALAHGNFVHPPTVMFRRSLLRLAGNFDEQARTMCDWDWLSRASRVGQFGYIEWPLLNYRLSPQQMSSARHRARSMADILHVAERICHRNPAFYMREHHRFSRELADYCLWSADARAQTERTEALKLLARCVIRHGHMSEAVLRILFKVLTPTWLVQAMRLGRKRRGIA</sequence>
<dbReference type="GO" id="GO:0016740">
    <property type="term" value="F:transferase activity"/>
    <property type="evidence" value="ECO:0007669"/>
    <property type="project" value="UniProtKB-KW"/>
</dbReference>
<dbReference type="Proteomes" id="UP000247811">
    <property type="component" value="Unassembled WGS sequence"/>
</dbReference>
<dbReference type="EMBL" id="QJJS01000003">
    <property type="protein sequence ID" value="PXW97926.1"/>
    <property type="molecule type" value="Genomic_DNA"/>
</dbReference>
<keyword evidence="3" id="KW-1185">Reference proteome</keyword>
<protein>
    <submittedName>
        <fullName evidence="2">Glycosyltransferase involved in cell wall biosynthesis</fullName>
    </submittedName>
</protein>
<gene>
    <name evidence="2" type="ORF">C7444_10317</name>
</gene>
<dbReference type="PANTHER" id="PTHR43685:SF11">
    <property type="entry name" value="GLYCOSYLTRANSFERASE TAGX-RELATED"/>
    <property type="match status" value="1"/>
</dbReference>
<comment type="caution">
    <text evidence="2">The sequence shown here is derived from an EMBL/GenBank/DDBJ whole genome shotgun (WGS) entry which is preliminary data.</text>
</comment>
<accession>A0A318H309</accession>
<organism evidence="2 3">
    <name type="scientific">Sphaerotilus hippei</name>
    <dbReference type="NCBI Taxonomy" id="744406"/>
    <lineage>
        <taxon>Bacteria</taxon>
        <taxon>Pseudomonadati</taxon>
        <taxon>Pseudomonadota</taxon>
        <taxon>Betaproteobacteria</taxon>
        <taxon>Burkholderiales</taxon>
        <taxon>Sphaerotilaceae</taxon>
        <taxon>Sphaerotilus</taxon>
    </lineage>
</organism>
<dbReference type="CDD" id="cd00761">
    <property type="entry name" value="Glyco_tranf_GTA_type"/>
    <property type="match status" value="1"/>
</dbReference>
<dbReference type="InterPro" id="IPR050834">
    <property type="entry name" value="Glycosyltransf_2"/>
</dbReference>
<dbReference type="Pfam" id="PF00535">
    <property type="entry name" value="Glycos_transf_2"/>
    <property type="match status" value="1"/>
</dbReference>
<dbReference type="SUPFAM" id="SSF53448">
    <property type="entry name" value="Nucleotide-diphospho-sugar transferases"/>
    <property type="match status" value="1"/>
</dbReference>
<dbReference type="PANTHER" id="PTHR43685">
    <property type="entry name" value="GLYCOSYLTRANSFERASE"/>
    <property type="match status" value="1"/>
</dbReference>
<dbReference type="InterPro" id="IPR029044">
    <property type="entry name" value="Nucleotide-diphossugar_trans"/>
</dbReference>
<evidence type="ECO:0000313" key="2">
    <source>
        <dbReference type="EMBL" id="PXW97926.1"/>
    </source>
</evidence>
<reference evidence="2 3" key="1">
    <citation type="submission" date="2018-05" db="EMBL/GenBank/DDBJ databases">
        <title>Genomic Encyclopedia of Type Strains, Phase IV (KMG-IV): sequencing the most valuable type-strain genomes for metagenomic binning, comparative biology and taxonomic classification.</title>
        <authorList>
            <person name="Goeker M."/>
        </authorList>
    </citation>
    <scope>NUCLEOTIDE SEQUENCE [LARGE SCALE GENOMIC DNA]</scope>
    <source>
        <strain evidence="2 3">DSM 566</strain>
    </source>
</reference>